<reference evidence="2 3" key="1">
    <citation type="submission" date="2018-10" db="EMBL/GenBank/DDBJ databases">
        <authorList>
            <person name="Criscuolo A."/>
        </authorList>
    </citation>
    <scope>NUCLEOTIDE SEQUENCE [LARGE SCALE GENOMIC DNA]</scope>
    <source>
        <strain evidence="2">DnA1</strain>
    </source>
</reference>
<dbReference type="OrthoDB" id="8678890at2"/>
<dbReference type="PANTHER" id="PTHR42964:SF1">
    <property type="entry name" value="POLYKETIDE BIOSYNTHESIS ENOYL-COA HYDRATASE PKSH-RELATED"/>
    <property type="match status" value="1"/>
</dbReference>
<name>A0A3P4B610_9BURK</name>
<keyword evidence="3" id="KW-1185">Reference proteome</keyword>
<dbReference type="Proteomes" id="UP000277294">
    <property type="component" value="Unassembled WGS sequence"/>
</dbReference>
<organism evidence="2 3">
    <name type="scientific">Pigmentiphaga humi</name>
    <dbReference type="NCBI Taxonomy" id="2478468"/>
    <lineage>
        <taxon>Bacteria</taxon>
        <taxon>Pseudomonadati</taxon>
        <taxon>Pseudomonadota</taxon>
        <taxon>Betaproteobacteria</taxon>
        <taxon>Burkholderiales</taxon>
        <taxon>Alcaligenaceae</taxon>
        <taxon>Pigmentiphaga</taxon>
    </lineage>
</organism>
<dbReference type="EC" id="4.2.1.17" evidence="2"/>
<dbReference type="AlphaFoldDB" id="A0A3P4B610"/>
<dbReference type="InterPro" id="IPR051683">
    <property type="entry name" value="Enoyl-CoA_Hydratase/Isomerase"/>
</dbReference>
<dbReference type="InterPro" id="IPR001753">
    <property type="entry name" value="Enoyl-CoA_hydra/iso"/>
</dbReference>
<keyword evidence="2" id="KW-0456">Lyase</keyword>
<evidence type="ECO:0000313" key="2">
    <source>
        <dbReference type="EMBL" id="VCU71502.1"/>
    </source>
</evidence>
<accession>A0A3P4B610</accession>
<dbReference type="RefSeq" id="WP_160142340.1">
    <property type="nucleotide sequence ID" value="NZ_UWPJ01000027.1"/>
</dbReference>
<dbReference type="GO" id="GO:0004300">
    <property type="term" value="F:enoyl-CoA hydratase activity"/>
    <property type="evidence" value="ECO:0007669"/>
    <property type="project" value="UniProtKB-EC"/>
</dbReference>
<dbReference type="SUPFAM" id="SSF52096">
    <property type="entry name" value="ClpP/crotonase"/>
    <property type="match status" value="1"/>
</dbReference>
<dbReference type="Pfam" id="PF00378">
    <property type="entry name" value="ECH_1"/>
    <property type="match status" value="1"/>
</dbReference>
<evidence type="ECO:0000256" key="1">
    <source>
        <dbReference type="ARBA" id="ARBA00005254"/>
    </source>
</evidence>
<dbReference type="CDD" id="cd06558">
    <property type="entry name" value="crotonase-like"/>
    <property type="match status" value="1"/>
</dbReference>
<dbReference type="EMBL" id="UWPJ01000027">
    <property type="protein sequence ID" value="VCU71502.1"/>
    <property type="molecule type" value="Genomic_DNA"/>
</dbReference>
<dbReference type="PANTHER" id="PTHR42964">
    <property type="entry name" value="ENOYL-COA HYDRATASE"/>
    <property type="match status" value="1"/>
</dbReference>
<comment type="similarity">
    <text evidence="1">Belongs to the enoyl-CoA hydratase/isomerase family.</text>
</comment>
<proteinExistence type="inferred from homology"/>
<sequence length="246" mass="27164">MSNELLVRQDGAVLHVTINRPEHGNGMSDAMARELIQLLDRAHESSDLVLLRGAGADFCIGRARDPNRPAPSPDAYERREEYDVIFDCYRAIRRCQVPVIGVVQGRAMGFGTAVVALCDVSFASDAATFNIPEMGHGIMPTMVMSALFDRMNRNAILWMTYSREFIDAQRALQYGLVSTVVPADRLDQEVQDFCAKLAASPRPAIRGLKEYLRSAPDMSEQGAVDYARSLHAMVNTAGAMKNSPQR</sequence>
<gene>
    <name evidence="2" type="primary">paaF_3</name>
    <name evidence="2" type="ORF">PIGHUM_03587</name>
</gene>
<dbReference type="Gene3D" id="3.90.226.10">
    <property type="entry name" value="2-enoyl-CoA Hydratase, Chain A, domain 1"/>
    <property type="match status" value="1"/>
</dbReference>
<protein>
    <submittedName>
        <fullName evidence="2">2,3-dehydroadipyl-CoA hydratase</fullName>
        <ecNumber evidence="2">4.2.1.17</ecNumber>
    </submittedName>
</protein>
<dbReference type="InterPro" id="IPR029045">
    <property type="entry name" value="ClpP/crotonase-like_dom_sf"/>
</dbReference>
<evidence type="ECO:0000313" key="3">
    <source>
        <dbReference type="Proteomes" id="UP000277294"/>
    </source>
</evidence>